<reference evidence="1" key="1">
    <citation type="journal article" date="2017" name="Nature">
        <title>The genome of Chenopodium quinoa.</title>
        <authorList>
            <person name="Jarvis D.E."/>
            <person name="Ho Y.S."/>
            <person name="Lightfoot D.J."/>
            <person name="Schmoeckel S.M."/>
            <person name="Li B."/>
            <person name="Borm T.J.A."/>
            <person name="Ohyanagi H."/>
            <person name="Mineta K."/>
            <person name="Michell C.T."/>
            <person name="Saber N."/>
            <person name="Kharbatia N.M."/>
            <person name="Rupper R.R."/>
            <person name="Sharp A.R."/>
            <person name="Dally N."/>
            <person name="Boughton B.A."/>
            <person name="Woo Y.H."/>
            <person name="Gao G."/>
            <person name="Schijlen E.G.W.M."/>
            <person name="Guo X."/>
            <person name="Momin A.A."/>
            <person name="Negrao S."/>
            <person name="Al-Babili S."/>
            <person name="Gehring C."/>
            <person name="Roessner U."/>
            <person name="Jung C."/>
            <person name="Murphy K."/>
            <person name="Arold S.T."/>
            <person name="Gojobori T."/>
            <person name="van der Linden C.G."/>
            <person name="van Loo E.N."/>
            <person name="Jellen E.N."/>
            <person name="Maughan P.J."/>
            <person name="Tester M."/>
        </authorList>
    </citation>
    <scope>NUCLEOTIDE SEQUENCE [LARGE SCALE GENOMIC DNA]</scope>
    <source>
        <strain evidence="1">cv. PI 614886</strain>
    </source>
</reference>
<protein>
    <submittedName>
        <fullName evidence="1">Uncharacterized protein</fullName>
    </submittedName>
</protein>
<dbReference type="Gramene" id="AUR62041678-RA">
    <property type="protein sequence ID" value="AUR62041678-RA:cds"/>
    <property type="gene ID" value="AUR62041678"/>
</dbReference>
<organism evidence="1 2">
    <name type="scientific">Chenopodium quinoa</name>
    <name type="common">Quinoa</name>
    <dbReference type="NCBI Taxonomy" id="63459"/>
    <lineage>
        <taxon>Eukaryota</taxon>
        <taxon>Viridiplantae</taxon>
        <taxon>Streptophyta</taxon>
        <taxon>Embryophyta</taxon>
        <taxon>Tracheophyta</taxon>
        <taxon>Spermatophyta</taxon>
        <taxon>Magnoliopsida</taxon>
        <taxon>eudicotyledons</taxon>
        <taxon>Gunneridae</taxon>
        <taxon>Pentapetalae</taxon>
        <taxon>Caryophyllales</taxon>
        <taxon>Chenopodiaceae</taxon>
        <taxon>Chenopodioideae</taxon>
        <taxon>Atripliceae</taxon>
        <taxon>Chenopodium</taxon>
    </lineage>
</organism>
<dbReference type="Proteomes" id="UP000596660">
    <property type="component" value="Unplaced"/>
</dbReference>
<evidence type="ECO:0000313" key="1">
    <source>
        <dbReference type="EnsemblPlants" id="AUR62041678-RA:cds"/>
    </source>
</evidence>
<reference evidence="1" key="2">
    <citation type="submission" date="2021-03" db="UniProtKB">
        <authorList>
            <consortium name="EnsemblPlants"/>
        </authorList>
    </citation>
    <scope>IDENTIFICATION</scope>
</reference>
<evidence type="ECO:0000313" key="2">
    <source>
        <dbReference type="Proteomes" id="UP000596660"/>
    </source>
</evidence>
<proteinExistence type="predicted"/>
<dbReference type="EnsemblPlants" id="AUR62041678-RA">
    <property type="protein sequence ID" value="AUR62041678-RA:cds"/>
    <property type="gene ID" value="AUR62041678"/>
</dbReference>
<sequence length="133" mass="14844">MELTEVYGGSCKEDGEHEIEVLDLDLEVVKVGVIDTLVNDVLESGGLSVDGNVATTPLWFVVESDEGAYEDLLDHPQVGMVFSSWEDADIFYRKYGKQRGFGVYRAAKNFKIENGKTDNNKRRSYIFGVVNAL</sequence>
<dbReference type="AlphaFoldDB" id="A0A803N7C4"/>
<accession>A0A803N7C4</accession>
<name>A0A803N7C4_CHEQI</name>
<keyword evidence="2" id="KW-1185">Reference proteome</keyword>